<comment type="caution">
    <text evidence="2">The sequence shown here is derived from an EMBL/GenBank/DDBJ whole genome shotgun (WGS) entry which is preliminary data.</text>
</comment>
<accession>A0A5M6CP91</accession>
<proteinExistence type="predicted"/>
<evidence type="ECO:0000256" key="1">
    <source>
        <dbReference type="SAM" id="Phobius"/>
    </source>
</evidence>
<dbReference type="RefSeq" id="WP_150031627.1">
    <property type="nucleotide sequence ID" value="NZ_VWSH01000001.1"/>
</dbReference>
<gene>
    <name evidence="2" type="ORF">F0919_05090</name>
</gene>
<dbReference type="EMBL" id="VWSH01000001">
    <property type="protein sequence ID" value="KAA5537051.1"/>
    <property type="molecule type" value="Genomic_DNA"/>
</dbReference>
<feature type="transmembrane region" description="Helical" evidence="1">
    <location>
        <begin position="29"/>
        <end position="47"/>
    </location>
</feature>
<sequence>MKIAICVAFGLITIVLLYMCYTSPDFFKSIGAVVAGIISAFSGGMSYEHTVMKQKSGSNSTLYQSKGNITIN</sequence>
<keyword evidence="1" id="KW-0472">Membrane</keyword>
<protein>
    <submittedName>
        <fullName evidence="2">Uncharacterized protein</fullName>
    </submittedName>
</protein>
<name>A0A5M6CP91_9BACT</name>
<dbReference type="Proteomes" id="UP000323632">
    <property type="component" value="Unassembled WGS sequence"/>
</dbReference>
<evidence type="ECO:0000313" key="2">
    <source>
        <dbReference type="EMBL" id="KAA5537051.1"/>
    </source>
</evidence>
<keyword evidence="3" id="KW-1185">Reference proteome</keyword>
<keyword evidence="1" id="KW-0812">Transmembrane</keyword>
<organism evidence="2 3">
    <name type="scientific">Taibaiella lutea</name>
    <dbReference type="NCBI Taxonomy" id="2608001"/>
    <lineage>
        <taxon>Bacteria</taxon>
        <taxon>Pseudomonadati</taxon>
        <taxon>Bacteroidota</taxon>
        <taxon>Chitinophagia</taxon>
        <taxon>Chitinophagales</taxon>
        <taxon>Chitinophagaceae</taxon>
        <taxon>Taibaiella</taxon>
    </lineage>
</organism>
<dbReference type="AlphaFoldDB" id="A0A5M6CP91"/>
<evidence type="ECO:0000313" key="3">
    <source>
        <dbReference type="Proteomes" id="UP000323632"/>
    </source>
</evidence>
<reference evidence="2 3" key="1">
    <citation type="submission" date="2019-09" db="EMBL/GenBank/DDBJ databases">
        <title>Genome sequence and assembly of Taibaiella sp.</title>
        <authorList>
            <person name="Chhetri G."/>
        </authorList>
    </citation>
    <scope>NUCLEOTIDE SEQUENCE [LARGE SCALE GENOMIC DNA]</scope>
    <source>
        <strain evidence="2 3">KVB11</strain>
    </source>
</reference>
<keyword evidence="1" id="KW-1133">Transmembrane helix</keyword>